<dbReference type="PANTHER" id="PTHR11079">
    <property type="entry name" value="CYTOSINE DEAMINASE FAMILY MEMBER"/>
    <property type="match status" value="1"/>
</dbReference>
<evidence type="ECO:0000256" key="8">
    <source>
        <dbReference type="SAM" id="MobiDB-lite"/>
    </source>
</evidence>
<dbReference type="InterPro" id="IPR002125">
    <property type="entry name" value="CMP_dCMP_dom"/>
</dbReference>
<evidence type="ECO:0000256" key="3">
    <source>
        <dbReference type="ARBA" id="ARBA00022694"/>
    </source>
</evidence>
<dbReference type="PROSITE" id="PS51747">
    <property type="entry name" value="CYT_DCMP_DEAMINASES_2"/>
    <property type="match status" value="1"/>
</dbReference>
<dbReference type="GO" id="GO:0002100">
    <property type="term" value="P:tRNA wobble adenosine to inosine editing"/>
    <property type="evidence" value="ECO:0007669"/>
    <property type="project" value="UniProtKB-ARBA"/>
</dbReference>
<dbReference type="GO" id="GO:0052717">
    <property type="term" value="F:tRNA-specific adenosine-34 deaminase activity"/>
    <property type="evidence" value="ECO:0007669"/>
    <property type="project" value="UniProtKB-EC"/>
</dbReference>
<dbReference type="Proteomes" id="UP001457282">
    <property type="component" value="Unassembled WGS sequence"/>
</dbReference>
<evidence type="ECO:0000256" key="1">
    <source>
        <dbReference type="ARBA" id="ARBA00001947"/>
    </source>
</evidence>
<accession>A0AAW1XD88</accession>
<dbReference type="AlphaFoldDB" id="A0AAW1XD88"/>
<dbReference type="GO" id="GO:0009507">
    <property type="term" value="C:chloroplast"/>
    <property type="evidence" value="ECO:0007669"/>
    <property type="project" value="TreeGrafter"/>
</dbReference>
<protein>
    <recommendedName>
        <fullName evidence="9">CMP/dCMP-type deaminase domain-containing protein</fullName>
    </recommendedName>
</protein>
<dbReference type="Pfam" id="PF00383">
    <property type="entry name" value="dCMP_cyt_deam_1"/>
    <property type="match status" value="1"/>
</dbReference>
<evidence type="ECO:0000256" key="4">
    <source>
        <dbReference type="ARBA" id="ARBA00022723"/>
    </source>
</evidence>
<dbReference type="Gene3D" id="3.40.140.10">
    <property type="entry name" value="Cytidine Deaminase, domain 2"/>
    <property type="match status" value="1"/>
</dbReference>
<comment type="catalytic activity">
    <reaction evidence="7">
        <text>adenosine(34) in tRNA + H2O + H(+) = inosine(34) in tRNA + NH4(+)</text>
        <dbReference type="Rhea" id="RHEA:43168"/>
        <dbReference type="Rhea" id="RHEA-COMP:10373"/>
        <dbReference type="Rhea" id="RHEA-COMP:10374"/>
        <dbReference type="ChEBI" id="CHEBI:15377"/>
        <dbReference type="ChEBI" id="CHEBI:15378"/>
        <dbReference type="ChEBI" id="CHEBI:28938"/>
        <dbReference type="ChEBI" id="CHEBI:74411"/>
        <dbReference type="ChEBI" id="CHEBI:82852"/>
        <dbReference type="EC" id="3.5.4.33"/>
    </reaction>
</comment>
<organism evidence="10 11">
    <name type="scientific">Rubus argutus</name>
    <name type="common">Southern blackberry</name>
    <dbReference type="NCBI Taxonomy" id="59490"/>
    <lineage>
        <taxon>Eukaryota</taxon>
        <taxon>Viridiplantae</taxon>
        <taxon>Streptophyta</taxon>
        <taxon>Embryophyta</taxon>
        <taxon>Tracheophyta</taxon>
        <taxon>Spermatophyta</taxon>
        <taxon>Magnoliopsida</taxon>
        <taxon>eudicotyledons</taxon>
        <taxon>Gunneridae</taxon>
        <taxon>Pentapetalae</taxon>
        <taxon>rosids</taxon>
        <taxon>fabids</taxon>
        <taxon>Rosales</taxon>
        <taxon>Rosaceae</taxon>
        <taxon>Rosoideae</taxon>
        <taxon>Rosoideae incertae sedis</taxon>
        <taxon>Rubus</taxon>
    </lineage>
</organism>
<keyword evidence="3" id="KW-0819">tRNA processing</keyword>
<dbReference type="FunFam" id="3.40.140.10:FF:000005">
    <property type="entry name" value="tRNA-specific adenosine deaminase"/>
    <property type="match status" value="1"/>
</dbReference>
<feature type="domain" description="CMP/dCMP-type deaminase" evidence="9">
    <location>
        <begin position="144"/>
        <end position="266"/>
    </location>
</feature>
<evidence type="ECO:0000256" key="7">
    <source>
        <dbReference type="ARBA" id="ARBA00048045"/>
    </source>
</evidence>
<evidence type="ECO:0000313" key="10">
    <source>
        <dbReference type="EMBL" id="KAK9934850.1"/>
    </source>
</evidence>
<comment type="caution">
    <text evidence="10">The sequence shown here is derived from an EMBL/GenBank/DDBJ whole genome shotgun (WGS) entry which is preliminary data.</text>
</comment>
<keyword evidence="4" id="KW-0479">Metal-binding</keyword>
<sequence length="306" mass="34208">MKPKDTVRYPEAGTPSSPNTEESRLTSKSVSLSSGEETSSPKDNQKHFHSSSGIQIVESSQPLIASGIKSPVVEEISNAGHTVSESGLREHMDQFGRQKFDEVSDNVQKGRELKQRRFQRNKQVLKDRFDEWEEAHNLEIEQRKTDEFFMREALLEAKKAADTWEVPVGAVLVQQGKIIARGCNLVEELRDSTAHAEMICIREASNALRTWRLAESTLYVTLEPCPMCAGAILQARINTVVWGAPNKLLGADGSWIRLFPDGGRGNDSEQSDKPAAPHRPSTLPVSHHPSKLLTKMHDIFHLMFCL</sequence>
<gene>
    <name evidence="10" type="ORF">M0R45_021979</name>
</gene>
<feature type="region of interest" description="Disordered" evidence="8">
    <location>
        <begin position="1"/>
        <end position="55"/>
    </location>
</feature>
<feature type="compositionally biased region" description="Low complexity" evidence="8">
    <location>
        <begin position="26"/>
        <end position="38"/>
    </location>
</feature>
<dbReference type="SUPFAM" id="SSF53927">
    <property type="entry name" value="Cytidine deaminase-like"/>
    <property type="match status" value="1"/>
</dbReference>
<evidence type="ECO:0000256" key="6">
    <source>
        <dbReference type="ARBA" id="ARBA00022833"/>
    </source>
</evidence>
<evidence type="ECO:0000313" key="11">
    <source>
        <dbReference type="Proteomes" id="UP001457282"/>
    </source>
</evidence>
<evidence type="ECO:0000256" key="2">
    <source>
        <dbReference type="ARBA" id="ARBA00011738"/>
    </source>
</evidence>
<comment type="cofactor">
    <cofactor evidence="1">
        <name>Zn(2+)</name>
        <dbReference type="ChEBI" id="CHEBI:29105"/>
    </cofactor>
</comment>
<evidence type="ECO:0000259" key="9">
    <source>
        <dbReference type="PROSITE" id="PS51747"/>
    </source>
</evidence>
<reference evidence="10 11" key="1">
    <citation type="journal article" date="2023" name="G3 (Bethesda)">
        <title>A chromosome-length genome assembly and annotation of blackberry (Rubus argutus, cv. 'Hillquist').</title>
        <authorList>
            <person name="Bruna T."/>
            <person name="Aryal R."/>
            <person name="Dudchenko O."/>
            <person name="Sargent D.J."/>
            <person name="Mead D."/>
            <person name="Buti M."/>
            <person name="Cavallini A."/>
            <person name="Hytonen T."/>
            <person name="Andres J."/>
            <person name="Pham M."/>
            <person name="Weisz D."/>
            <person name="Mascagni F."/>
            <person name="Usai G."/>
            <person name="Natali L."/>
            <person name="Bassil N."/>
            <person name="Fernandez G.E."/>
            <person name="Lomsadze A."/>
            <person name="Armour M."/>
            <person name="Olukolu B."/>
            <person name="Poorten T."/>
            <person name="Britton C."/>
            <person name="Davik J."/>
            <person name="Ashrafi H."/>
            <person name="Aiden E.L."/>
            <person name="Borodovsky M."/>
            <person name="Worthington M."/>
        </authorList>
    </citation>
    <scope>NUCLEOTIDE SEQUENCE [LARGE SCALE GENOMIC DNA]</scope>
    <source>
        <strain evidence="10">PI 553951</strain>
    </source>
</reference>
<keyword evidence="5" id="KW-0378">Hydrolase</keyword>
<dbReference type="InterPro" id="IPR016193">
    <property type="entry name" value="Cytidine_deaminase-like"/>
</dbReference>
<evidence type="ECO:0000256" key="5">
    <source>
        <dbReference type="ARBA" id="ARBA00022801"/>
    </source>
</evidence>
<keyword evidence="11" id="KW-1185">Reference proteome</keyword>
<dbReference type="GO" id="GO:0046872">
    <property type="term" value="F:metal ion binding"/>
    <property type="evidence" value="ECO:0007669"/>
    <property type="project" value="UniProtKB-KW"/>
</dbReference>
<comment type="subunit">
    <text evidence="2">Homodimer.</text>
</comment>
<dbReference type="PANTHER" id="PTHR11079:SF179">
    <property type="entry name" value="TRNA(ADENINE(34)) DEAMINASE, CHLOROPLASTIC"/>
    <property type="match status" value="1"/>
</dbReference>
<dbReference type="CDD" id="cd01285">
    <property type="entry name" value="nucleoside_deaminase"/>
    <property type="match status" value="1"/>
</dbReference>
<keyword evidence="6" id="KW-0862">Zinc</keyword>
<proteinExistence type="predicted"/>
<name>A0AAW1XD88_RUBAR</name>
<dbReference type="EMBL" id="JBEDUW010000004">
    <property type="protein sequence ID" value="KAK9934850.1"/>
    <property type="molecule type" value="Genomic_DNA"/>
</dbReference>
<feature type="region of interest" description="Disordered" evidence="8">
    <location>
        <begin position="262"/>
        <end position="288"/>
    </location>
</feature>